<name>A0A8S0XKK5_CYCAE</name>
<dbReference type="Proteomes" id="UP000467700">
    <property type="component" value="Unassembled WGS sequence"/>
</dbReference>
<dbReference type="EMBL" id="CACVBS010000046">
    <property type="protein sequence ID" value="CAA7265083.1"/>
    <property type="molecule type" value="Genomic_DNA"/>
</dbReference>
<organism evidence="1 2">
    <name type="scientific">Cyclocybe aegerita</name>
    <name type="common">Black poplar mushroom</name>
    <name type="synonym">Agrocybe aegerita</name>
    <dbReference type="NCBI Taxonomy" id="1973307"/>
    <lineage>
        <taxon>Eukaryota</taxon>
        <taxon>Fungi</taxon>
        <taxon>Dikarya</taxon>
        <taxon>Basidiomycota</taxon>
        <taxon>Agaricomycotina</taxon>
        <taxon>Agaricomycetes</taxon>
        <taxon>Agaricomycetidae</taxon>
        <taxon>Agaricales</taxon>
        <taxon>Agaricineae</taxon>
        <taxon>Bolbitiaceae</taxon>
        <taxon>Cyclocybe</taxon>
    </lineage>
</organism>
<accession>A0A8S0XKK5</accession>
<reference evidence="1 2" key="1">
    <citation type="submission" date="2020-01" db="EMBL/GenBank/DDBJ databases">
        <authorList>
            <person name="Gupta K D."/>
        </authorList>
    </citation>
    <scope>NUCLEOTIDE SEQUENCE [LARGE SCALE GENOMIC DNA]</scope>
</reference>
<keyword evidence="2" id="KW-1185">Reference proteome</keyword>
<protein>
    <submittedName>
        <fullName evidence="1">Uncharacterized protein</fullName>
    </submittedName>
</protein>
<gene>
    <name evidence="1" type="ORF">AAE3_LOCUS7115</name>
</gene>
<evidence type="ECO:0000313" key="2">
    <source>
        <dbReference type="Proteomes" id="UP000467700"/>
    </source>
</evidence>
<evidence type="ECO:0000313" key="1">
    <source>
        <dbReference type="EMBL" id="CAA7265083.1"/>
    </source>
</evidence>
<sequence>MKKVNDIMHGGALEEVEKAGRCWGIERSRRFYFRYASPSARSLYEGVEDEAGHATRARAGNIVAITQSGSNEAERTLAQAFAHTRIYGHFSPYSVFSAYNIFPAYSVRITHQAASFALDHELAQKEQALKYHQTPAYLSTK</sequence>
<dbReference type="AlphaFoldDB" id="A0A8S0XKK5"/>
<proteinExistence type="predicted"/>
<comment type="caution">
    <text evidence="1">The sequence shown here is derived from an EMBL/GenBank/DDBJ whole genome shotgun (WGS) entry which is preliminary data.</text>
</comment>